<comment type="function">
    <text evidence="10">Component of the transition zone in primary cilia. Required for ciliogenesis.</text>
</comment>
<dbReference type="OMA" id="THFSIWR"/>
<feature type="compositionally biased region" description="Polar residues" evidence="11">
    <location>
        <begin position="51"/>
        <end position="61"/>
    </location>
</feature>
<keyword evidence="9" id="KW-0966">Cell projection</keyword>
<evidence type="ECO:0000256" key="6">
    <source>
        <dbReference type="ARBA" id="ARBA00022989"/>
    </source>
</evidence>
<dbReference type="PANTHER" id="PTHR28388">
    <property type="entry name" value="TRANSMEMBRANE PROTEIN 237"/>
    <property type="match status" value="1"/>
</dbReference>
<accession>A0A336K6I9</accession>
<keyword evidence="6 12" id="KW-1133">Transmembrane helix</keyword>
<feature type="region of interest" description="Disordered" evidence="11">
    <location>
        <begin position="202"/>
        <end position="228"/>
    </location>
</feature>
<dbReference type="AlphaFoldDB" id="A0A336K6I9"/>
<reference evidence="14" key="2">
    <citation type="submission" date="2018-07" db="EMBL/GenBank/DDBJ databases">
        <authorList>
            <person name="Quirk P.G."/>
            <person name="Krulwich T.A."/>
        </authorList>
    </citation>
    <scope>NUCLEOTIDE SEQUENCE</scope>
</reference>
<evidence type="ECO:0000256" key="3">
    <source>
        <dbReference type="ARBA" id="ARBA00008783"/>
    </source>
</evidence>
<evidence type="ECO:0000256" key="10">
    <source>
        <dbReference type="ARBA" id="ARBA00025631"/>
    </source>
</evidence>
<evidence type="ECO:0000256" key="7">
    <source>
        <dbReference type="ARBA" id="ARBA00023069"/>
    </source>
</evidence>
<feature type="transmembrane region" description="Helical" evidence="12">
    <location>
        <begin position="395"/>
        <end position="416"/>
    </location>
</feature>
<name>A0A336K6I9_CULSO</name>
<evidence type="ECO:0000256" key="12">
    <source>
        <dbReference type="SAM" id="Phobius"/>
    </source>
</evidence>
<reference evidence="13" key="1">
    <citation type="submission" date="2018-04" db="EMBL/GenBank/DDBJ databases">
        <authorList>
            <person name="Go L.Y."/>
            <person name="Mitchell J.A."/>
        </authorList>
    </citation>
    <scope>NUCLEOTIDE SEQUENCE</scope>
    <source>
        <tissue evidence="13">Whole organism</tissue>
    </source>
</reference>
<gene>
    <name evidence="13" type="primary">CSON002825</name>
</gene>
<evidence type="ECO:0000256" key="9">
    <source>
        <dbReference type="ARBA" id="ARBA00023273"/>
    </source>
</evidence>
<dbReference type="GO" id="GO:0016020">
    <property type="term" value="C:membrane"/>
    <property type="evidence" value="ECO:0007669"/>
    <property type="project" value="UniProtKB-SubCell"/>
</dbReference>
<feature type="region of interest" description="Disordered" evidence="11">
    <location>
        <begin position="1"/>
        <end position="98"/>
    </location>
</feature>
<proteinExistence type="inferred from homology"/>
<dbReference type="GO" id="GO:0035869">
    <property type="term" value="C:ciliary transition zone"/>
    <property type="evidence" value="ECO:0007669"/>
    <property type="project" value="TreeGrafter"/>
</dbReference>
<comment type="similarity">
    <text evidence="3">Belongs to the TMEM237 family.</text>
</comment>
<feature type="compositionally biased region" description="Basic residues" evidence="11">
    <location>
        <begin position="202"/>
        <end position="220"/>
    </location>
</feature>
<dbReference type="EMBL" id="UFQS01000147">
    <property type="protein sequence ID" value="SSX00514.1"/>
    <property type="molecule type" value="Genomic_DNA"/>
</dbReference>
<evidence type="ECO:0000256" key="4">
    <source>
        <dbReference type="ARBA" id="ARBA00022692"/>
    </source>
</evidence>
<evidence type="ECO:0000256" key="11">
    <source>
        <dbReference type="SAM" id="MobiDB-lite"/>
    </source>
</evidence>
<evidence type="ECO:0000256" key="1">
    <source>
        <dbReference type="ARBA" id="ARBA00004138"/>
    </source>
</evidence>
<feature type="region of interest" description="Disordered" evidence="11">
    <location>
        <begin position="116"/>
        <end position="157"/>
    </location>
</feature>
<feature type="compositionally biased region" description="Basic residues" evidence="11">
    <location>
        <begin position="140"/>
        <end position="155"/>
    </location>
</feature>
<dbReference type="Pfam" id="PF15383">
    <property type="entry name" value="TMEM237"/>
    <property type="match status" value="1"/>
</dbReference>
<feature type="transmembrane region" description="Helical" evidence="12">
    <location>
        <begin position="312"/>
        <end position="334"/>
    </location>
</feature>
<organism evidence="13">
    <name type="scientific">Culicoides sonorensis</name>
    <name type="common">Biting midge</name>
    <dbReference type="NCBI Taxonomy" id="179676"/>
    <lineage>
        <taxon>Eukaryota</taxon>
        <taxon>Metazoa</taxon>
        <taxon>Ecdysozoa</taxon>
        <taxon>Arthropoda</taxon>
        <taxon>Hexapoda</taxon>
        <taxon>Insecta</taxon>
        <taxon>Pterygota</taxon>
        <taxon>Neoptera</taxon>
        <taxon>Endopterygota</taxon>
        <taxon>Diptera</taxon>
        <taxon>Nematocera</taxon>
        <taxon>Chironomoidea</taxon>
        <taxon>Ceratopogonidae</taxon>
        <taxon>Ceratopogoninae</taxon>
        <taxon>Culicoides</taxon>
        <taxon>Monoculicoides</taxon>
    </lineage>
</organism>
<comment type="subcellular location">
    <subcellularLocation>
        <location evidence="1">Cell projection</location>
        <location evidence="1">Cilium</location>
    </subcellularLocation>
    <subcellularLocation>
        <location evidence="2">Membrane</location>
        <topology evidence="2">Multi-pass membrane protein</topology>
    </subcellularLocation>
</comment>
<feature type="transmembrane region" description="Helical" evidence="12">
    <location>
        <begin position="354"/>
        <end position="374"/>
    </location>
</feature>
<feature type="compositionally biased region" description="Basic residues" evidence="11">
    <location>
        <begin position="1"/>
        <end position="17"/>
    </location>
</feature>
<dbReference type="EMBL" id="UFQT01000147">
    <property type="protein sequence ID" value="SSX20894.1"/>
    <property type="molecule type" value="Genomic_DNA"/>
</dbReference>
<dbReference type="GO" id="GO:0060271">
    <property type="term" value="P:cilium assembly"/>
    <property type="evidence" value="ECO:0007669"/>
    <property type="project" value="TreeGrafter"/>
</dbReference>
<dbReference type="VEuPathDB" id="VectorBase:CSON002825"/>
<dbReference type="PANTHER" id="PTHR28388:SF1">
    <property type="entry name" value="TRANSMEMBRANE PROTEIN 237"/>
    <property type="match status" value="1"/>
</dbReference>
<keyword evidence="5" id="KW-0970">Cilium biogenesis/degradation</keyword>
<keyword evidence="4 12" id="KW-0812">Transmembrane</keyword>
<keyword evidence="7" id="KW-0969">Cilium</keyword>
<feature type="transmembrane region" description="Helical" evidence="12">
    <location>
        <begin position="444"/>
        <end position="463"/>
    </location>
</feature>
<protein>
    <submittedName>
        <fullName evidence="13">CSON002825 protein</fullName>
    </submittedName>
</protein>
<evidence type="ECO:0000256" key="2">
    <source>
        <dbReference type="ARBA" id="ARBA00004141"/>
    </source>
</evidence>
<evidence type="ECO:0000313" key="14">
    <source>
        <dbReference type="EMBL" id="SSX20894.1"/>
    </source>
</evidence>
<evidence type="ECO:0000313" key="13">
    <source>
        <dbReference type="EMBL" id="SSX00514.1"/>
    </source>
</evidence>
<sequence>METPKIHSKSKHHRRSASRAVNGNHSPAHQVRDQDGNNDGDIVQNDDVNGENATNNTGNLYEQQQSLSQQQQQRNNTETTTTTTEADENEVVQGMPKDDKLQKGILGYIDKQLKVQTLCEPPRSPAQRSTRSRSSNEKSPRRKRSKSESRRRRERKIIAAGEMEVRQANETLMRYLKQCSDFNEASLSGDLEIDENLEDRRVHRKTKAERQKKAHLHARSGKSQQSDLTTVLNDLAEDVRHGGTDIYNPFTPVISPLDGPPSRIDKIYIQTSSGYRPVDNNNFYKSSLDIEADENRQIIKSGVHLSCCVQRIWILLANICHGLLAGLGLAHLLLVFTTKPLDWNESATEHYADFAALYTSTFYCLAIVCMVSVLDRMDISRMDLSMSGESIQFRWIIIFMIYAATLTISLCCSPTDERLFYLSTTQQNTTMGSDEMQSNNILNVWNSLSIARSFGALIGWVFIGMSPNTDKLYAYLLEMEKYDSN</sequence>
<evidence type="ECO:0000256" key="5">
    <source>
        <dbReference type="ARBA" id="ARBA00022794"/>
    </source>
</evidence>
<dbReference type="InterPro" id="IPR029409">
    <property type="entry name" value="TMEM237"/>
</dbReference>
<keyword evidence="8 12" id="KW-0472">Membrane</keyword>
<evidence type="ECO:0000256" key="8">
    <source>
        <dbReference type="ARBA" id="ARBA00023136"/>
    </source>
</evidence>
<feature type="compositionally biased region" description="Low complexity" evidence="11">
    <location>
        <begin position="62"/>
        <end position="84"/>
    </location>
</feature>